<dbReference type="GO" id="GO:0005524">
    <property type="term" value="F:ATP binding"/>
    <property type="evidence" value="ECO:0007669"/>
    <property type="project" value="UniProtKB-KW"/>
</dbReference>
<organism evidence="18 19">
    <name type="scientific">Micavibrio aeruginosavorus</name>
    <dbReference type="NCBI Taxonomy" id="349221"/>
    <lineage>
        <taxon>Bacteria</taxon>
        <taxon>Pseudomonadati</taxon>
        <taxon>Bdellovibrionota</taxon>
        <taxon>Bdellovibrionia</taxon>
        <taxon>Bdellovibrionales</taxon>
        <taxon>Pseudobdellovibrionaceae</taxon>
        <taxon>Micavibrio</taxon>
    </lineage>
</organism>
<feature type="domain" description="Histidine kinase" evidence="16">
    <location>
        <begin position="240"/>
        <end position="436"/>
    </location>
</feature>
<evidence type="ECO:0000313" key="18">
    <source>
        <dbReference type="EMBL" id="PZP54935.1"/>
    </source>
</evidence>
<keyword evidence="4" id="KW-1003">Cell membrane</keyword>
<keyword evidence="6" id="KW-0597">Phosphoprotein</keyword>
<dbReference type="SMART" id="SM00304">
    <property type="entry name" value="HAMP"/>
    <property type="match status" value="1"/>
</dbReference>
<sequence length="436" mass="49216">MRKILPRTLFARSLLIIVIPVLLFQVVVTIVFVDNHWRKVASRMAFAVAGEIGIFADMMGDQYDPNLLASLRILGEKKLDLIITAEPGRIITPGVETSGTWEPLSAEALSYQLEKYVGRPFYLSFGPEDKWADISIQMPWGVFHVYVLERRLFSTSAYIFLLWMIGSSLVLFTIAVIFMRNQIRPIHRLAIAAERLGMGRDIPTFKPEGAREVRSAARAFISMHERIRRQIEQRTTMLAGISHDLRTPLTRLKLGLSMLPEGDDREALKGDVSDMERMINSYLEFVRGEGREPVERVDLKELISKQIATVKRHGKSVEDDLAGDLYISLRPIAFERVLQNLISNAEKHADKIWIEASRENDEIIISIEDNGSGIPENLREEVFKPFFRADTSRNAATGGVGLGLPIARDIIHSHGGQLWLEESRHGGVRAVINLPV</sequence>
<dbReference type="InterPro" id="IPR003594">
    <property type="entry name" value="HATPase_dom"/>
</dbReference>
<evidence type="ECO:0000313" key="19">
    <source>
        <dbReference type="Proteomes" id="UP000249739"/>
    </source>
</evidence>
<feature type="transmembrane region" description="Helical" evidence="15">
    <location>
        <begin position="157"/>
        <end position="179"/>
    </location>
</feature>
<evidence type="ECO:0000256" key="14">
    <source>
        <dbReference type="ARBA" id="ARBA00023136"/>
    </source>
</evidence>
<evidence type="ECO:0000256" key="8">
    <source>
        <dbReference type="ARBA" id="ARBA00022692"/>
    </source>
</evidence>
<dbReference type="SUPFAM" id="SSF55874">
    <property type="entry name" value="ATPase domain of HSP90 chaperone/DNA topoisomerase II/histidine kinase"/>
    <property type="match status" value="1"/>
</dbReference>
<evidence type="ECO:0000256" key="6">
    <source>
        <dbReference type="ARBA" id="ARBA00022553"/>
    </source>
</evidence>
<evidence type="ECO:0000256" key="7">
    <source>
        <dbReference type="ARBA" id="ARBA00022679"/>
    </source>
</evidence>
<keyword evidence="13" id="KW-0902">Two-component regulatory system</keyword>
<reference evidence="18 19" key="1">
    <citation type="submission" date="2017-08" db="EMBL/GenBank/DDBJ databases">
        <title>Infants hospitalized years apart are colonized by the same room-sourced microbial strains.</title>
        <authorList>
            <person name="Brooks B."/>
            <person name="Olm M.R."/>
            <person name="Firek B.A."/>
            <person name="Baker R."/>
            <person name="Thomas B.C."/>
            <person name="Morowitz M.J."/>
            <person name="Banfield J.F."/>
        </authorList>
    </citation>
    <scope>NUCLEOTIDE SEQUENCE [LARGE SCALE GENOMIC DNA]</scope>
    <source>
        <strain evidence="18">S2_006_000_R2_64</strain>
    </source>
</reference>
<dbReference type="InterPro" id="IPR003661">
    <property type="entry name" value="HisK_dim/P_dom"/>
</dbReference>
<protein>
    <recommendedName>
        <fullName evidence="3">histidine kinase</fullName>
        <ecNumber evidence="3">2.7.13.3</ecNumber>
    </recommendedName>
</protein>
<dbReference type="SMART" id="SM00388">
    <property type="entry name" value="HisKA"/>
    <property type="match status" value="1"/>
</dbReference>
<evidence type="ECO:0000256" key="5">
    <source>
        <dbReference type="ARBA" id="ARBA00022519"/>
    </source>
</evidence>
<dbReference type="PROSITE" id="PS50109">
    <property type="entry name" value="HIS_KIN"/>
    <property type="match status" value="1"/>
</dbReference>
<evidence type="ECO:0000256" key="3">
    <source>
        <dbReference type="ARBA" id="ARBA00012438"/>
    </source>
</evidence>
<dbReference type="PANTHER" id="PTHR44936">
    <property type="entry name" value="SENSOR PROTEIN CREC"/>
    <property type="match status" value="1"/>
</dbReference>
<dbReference type="Pfam" id="PF00672">
    <property type="entry name" value="HAMP"/>
    <property type="match status" value="1"/>
</dbReference>
<dbReference type="InterPro" id="IPR005467">
    <property type="entry name" value="His_kinase_dom"/>
</dbReference>
<evidence type="ECO:0000256" key="11">
    <source>
        <dbReference type="ARBA" id="ARBA00022840"/>
    </source>
</evidence>
<dbReference type="SMART" id="SM00387">
    <property type="entry name" value="HATPase_c"/>
    <property type="match status" value="1"/>
</dbReference>
<dbReference type="PRINTS" id="PR00344">
    <property type="entry name" value="BCTRLSENSOR"/>
</dbReference>
<proteinExistence type="predicted"/>
<keyword evidence="11" id="KW-0067">ATP-binding</keyword>
<evidence type="ECO:0000256" key="13">
    <source>
        <dbReference type="ARBA" id="ARBA00023012"/>
    </source>
</evidence>
<gene>
    <name evidence="18" type="ORF">DI586_08450</name>
</gene>
<dbReference type="PANTHER" id="PTHR44936:SF5">
    <property type="entry name" value="SENSOR HISTIDINE KINASE ENVZ"/>
    <property type="match status" value="1"/>
</dbReference>
<keyword evidence="5" id="KW-0997">Cell inner membrane</keyword>
<dbReference type="EMBL" id="QFOT01000100">
    <property type="protein sequence ID" value="PZP54935.1"/>
    <property type="molecule type" value="Genomic_DNA"/>
</dbReference>
<keyword evidence="9" id="KW-0547">Nucleotide-binding</keyword>
<dbReference type="Gene3D" id="1.10.287.130">
    <property type="match status" value="1"/>
</dbReference>
<evidence type="ECO:0000256" key="4">
    <source>
        <dbReference type="ARBA" id="ARBA00022475"/>
    </source>
</evidence>
<evidence type="ECO:0000256" key="9">
    <source>
        <dbReference type="ARBA" id="ARBA00022741"/>
    </source>
</evidence>
<dbReference type="InterPro" id="IPR003660">
    <property type="entry name" value="HAMP_dom"/>
</dbReference>
<comment type="caution">
    <text evidence="18">The sequence shown here is derived from an EMBL/GenBank/DDBJ whole genome shotgun (WGS) entry which is preliminary data.</text>
</comment>
<keyword evidence="8 15" id="KW-0812">Transmembrane</keyword>
<dbReference type="SUPFAM" id="SSF47384">
    <property type="entry name" value="Homodimeric domain of signal transducing histidine kinase"/>
    <property type="match status" value="1"/>
</dbReference>
<dbReference type="InterPro" id="IPR004358">
    <property type="entry name" value="Sig_transdc_His_kin-like_C"/>
</dbReference>
<name>A0A2W5FG16_9BACT</name>
<dbReference type="EC" id="2.7.13.3" evidence="3"/>
<dbReference type="GO" id="GO:0000155">
    <property type="term" value="F:phosphorelay sensor kinase activity"/>
    <property type="evidence" value="ECO:0007669"/>
    <property type="project" value="InterPro"/>
</dbReference>
<evidence type="ECO:0000256" key="15">
    <source>
        <dbReference type="SAM" id="Phobius"/>
    </source>
</evidence>
<evidence type="ECO:0000256" key="2">
    <source>
        <dbReference type="ARBA" id="ARBA00004429"/>
    </source>
</evidence>
<dbReference type="InterPro" id="IPR036890">
    <property type="entry name" value="HATPase_C_sf"/>
</dbReference>
<comment type="catalytic activity">
    <reaction evidence="1">
        <text>ATP + protein L-histidine = ADP + protein N-phospho-L-histidine.</text>
        <dbReference type="EC" id="2.7.13.3"/>
    </reaction>
</comment>
<keyword evidence="12 15" id="KW-1133">Transmembrane helix</keyword>
<feature type="transmembrane region" description="Helical" evidence="15">
    <location>
        <begin position="12"/>
        <end position="33"/>
    </location>
</feature>
<dbReference type="CDD" id="cd00082">
    <property type="entry name" value="HisKA"/>
    <property type="match status" value="1"/>
</dbReference>
<evidence type="ECO:0000256" key="10">
    <source>
        <dbReference type="ARBA" id="ARBA00022777"/>
    </source>
</evidence>
<dbReference type="Pfam" id="PF02518">
    <property type="entry name" value="HATPase_c"/>
    <property type="match status" value="1"/>
</dbReference>
<dbReference type="GO" id="GO:0005886">
    <property type="term" value="C:plasma membrane"/>
    <property type="evidence" value="ECO:0007669"/>
    <property type="project" value="UniProtKB-SubCell"/>
</dbReference>
<evidence type="ECO:0000259" key="16">
    <source>
        <dbReference type="PROSITE" id="PS50109"/>
    </source>
</evidence>
<dbReference type="AlphaFoldDB" id="A0A2W5FG16"/>
<dbReference type="Pfam" id="PF00512">
    <property type="entry name" value="HisKA"/>
    <property type="match status" value="1"/>
</dbReference>
<dbReference type="InterPro" id="IPR036097">
    <property type="entry name" value="HisK_dim/P_sf"/>
</dbReference>
<dbReference type="InterPro" id="IPR050980">
    <property type="entry name" value="2C_sensor_his_kinase"/>
</dbReference>
<feature type="domain" description="HAMP" evidence="17">
    <location>
        <begin position="180"/>
        <end position="232"/>
    </location>
</feature>
<keyword evidence="14 15" id="KW-0472">Membrane</keyword>
<evidence type="ECO:0000259" key="17">
    <source>
        <dbReference type="PROSITE" id="PS50885"/>
    </source>
</evidence>
<dbReference type="PROSITE" id="PS50885">
    <property type="entry name" value="HAMP"/>
    <property type="match status" value="1"/>
</dbReference>
<accession>A0A2W5FG16</accession>
<dbReference type="Gene3D" id="3.30.565.10">
    <property type="entry name" value="Histidine kinase-like ATPase, C-terminal domain"/>
    <property type="match status" value="1"/>
</dbReference>
<evidence type="ECO:0000256" key="1">
    <source>
        <dbReference type="ARBA" id="ARBA00000085"/>
    </source>
</evidence>
<dbReference type="Proteomes" id="UP000249739">
    <property type="component" value="Unassembled WGS sequence"/>
</dbReference>
<evidence type="ECO:0000256" key="12">
    <source>
        <dbReference type="ARBA" id="ARBA00022989"/>
    </source>
</evidence>
<keyword evidence="7" id="KW-0808">Transferase</keyword>
<keyword evidence="10 18" id="KW-0418">Kinase</keyword>
<comment type="subcellular location">
    <subcellularLocation>
        <location evidence="2">Cell inner membrane</location>
        <topology evidence="2">Multi-pass membrane protein</topology>
    </subcellularLocation>
</comment>